<dbReference type="AlphaFoldDB" id="A0A7S4EUN6"/>
<organism evidence="2">
    <name type="scientific">Chrysotila carterae</name>
    <name type="common">Marine alga</name>
    <name type="synonym">Syracosphaera carterae</name>
    <dbReference type="NCBI Taxonomy" id="13221"/>
    <lineage>
        <taxon>Eukaryota</taxon>
        <taxon>Haptista</taxon>
        <taxon>Haptophyta</taxon>
        <taxon>Prymnesiophyceae</taxon>
        <taxon>Isochrysidales</taxon>
        <taxon>Isochrysidaceae</taxon>
        <taxon>Chrysotila</taxon>
    </lineage>
</organism>
<keyword evidence="1" id="KW-0732">Signal</keyword>
<name>A0A7S4EUN6_CHRCT</name>
<protein>
    <submittedName>
        <fullName evidence="2">Uncharacterized protein</fullName>
    </submittedName>
</protein>
<evidence type="ECO:0000313" key="2">
    <source>
        <dbReference type="EMBL" id="CAE0753320.1"/>
    </source>
</evidence>
<gene>
    <name evidence="2" type="ORF">PCAR00345_LOCUS5907</name>
</gene>
<dbReference type="EMBL" id="HBIZ01010004">
    <property type="protein sequence ID" value="CAE0753320.1"/>
    <property type="molecule type" value="Transcribed_RNA"/>
</dbReference>
<accession>A0A7S4EUN6</accession>
<evidence type="ECO:0000256" key="1">
    <source>
        <dbReference type="SAM" id="SignalP"/>
    </source>
</evidence>
<feature type="chain" id="PRO_5031522319" evidence="1">
    <location>
        <begin position="24"/>
        <end position="246"/>
    </location>
</feature>
<sequence length="246" mass="26583">MATLSRLVLQAAFLTTLGPASTAAALTLRAAGTRSLVWRSPVANVIASTSFSLPENPSFEDCIDAAPYFCRQLQESDCDSADCRSLATFIGSANGARGFFVNWLTNDEYTAAEQTPPPMPLLQALNTVCSAPPPTSFIARLMLMNVAMPAATALVHRRSGNEVAAQNSERTRLRASLLASFIINSGADNDQALPKTLAKEKVILLGAVAHEMGEGGEKDLQWTDFLQRWGYDQEQLEFISAELRSL</sequence>
<feature type="signal peptide" evidence="1">
    <location>
        <begin position="1"/>
        <end position="23"/>
    </location>
</feature>
<proteinExistence type="predicted"/>
<reference evidence="2" key="1">
    <citation type="submission" date="2021-01" db="EMBL/GenBank/DDBJ databases">
        <authorList>
            <person name="Corre E."/>
            <person name="Pelletier E."/>
            <person name="Niang G."/>
            <person name="Scheremetjew M."/>
            <person name="Finn R."/>
            <person name="Kale V."/>
            <person name="Holt S."/>
            <person name="Cochrane G."/>
            <person name="Meng A."/>
            <person name="Brown T."/>
            <person name="Cohen L."/>
        </authorList>
    </citation>
    <scope>NUCLEOTIDE SEQUENCE</scope>
    <source>
        <strain evidence="2">CCMP645</strain>
    </source>
</reference>